<dbReference type="Proteomes" id="UP000824469">
    <property type="component" value="Unassembled WGS sequence"/>
</dbReference>
<comment type="caution">
    <text evidence="1">The sequence shown here is derived from an EMBL/GenBank/DDBJ whole genome shotgun (WGS) entry which is preliminary data.</text>
</comment>
<sequence length="83" mass="9571">NGRTTRSVDTEKVVPWRTEMAHDTECRHRESCTLAHVRGCRHAHECAKAHLQEAQHSECWQEADPGADIQMAINFDWELGFLQ</sequence>
<reference evidence="1 2" key="1">
    <citation type="journal article" date="2021" name="Nat. Plants">
        <title>The Taxus genome provides insights into paclitaxel biosynthesis.</title>
        <authorList>
            <person name="Xiong X."/>
            <person name="Gou J."/>
            <person name="Liao Q."/>
            <person name="Li Y."/>
            <person name="Zhou Q."/>
            <person name="Bi G."/>
            <person name="Li C."/>
            <person name="Du R."/>
            <person name="Wang X."/>
            <person name="Sun T."/>
            <person name="Guo L."/>
            <person name="Liang H."/>
            <person name="Lu P."/>
            <person name="Wu Y."/>
            <person name="Zhang Z."/>
            <person name="Ro D.K."/>
            <person name="Shang Y."/>
            <person name="Huang S."/>
            <person name="Yan J."/>
        </authorList>
    </citation>
    <scope>NUCLEOTIDE SEQUENCE [LARGE SCALE GENOMIC DNA]</scope>
    <source>
        <strain evidence="1">Ta-2019</strain>
    </source>
</reference>
<dbReference type="EMBL" id="JAHRHJ020000003">
    <property type="protein sequence ID" value="KAH9321910.1"/>
    <property type="molecule type" value="Genomic_DNA"/>
</dbReference>
<keyword evidence="2" id="KW-1185">Reference proteome</keyword>
<accession>A0AA38GHB3</accession>
<protein>
    <submittedName>
        <fullName evidence="1">Uncharacterized protein</fullName>
    </submittedName>
</protein>
<dbReference type="AlphaFoldDB" id="A0AA38GHB3"/>
<feature type="non-terminal residue" evidence="1">
    <location>
        <position position="83"/>
    </location>
</feature>
<gene>
    <name evidence="1" type="ORF">KI387_016549</name>
</gene>
<evidence type="ECO:0000313" key="1">
    <source>
        <dbReference type="EMBL" id="KAH9321910.1"/>
    </source>
</evidence>
<feature type="non-terminal residue" evidence="1">
    <location>
        <position position="1"/>
    </location>
</feature>
<proteinExistence type="predicted"/>
<evidence type="ECO:0000313" key="2">
    <source>
        <dbReference type="Proteomes" id="UP000824469"/>
    </source>
</evidence>
<organism evidence="1 2">
    <name type="scientific">Taxus chinensis</name>
    <name type="common">Chinese yew</name>
    <name type="synonym">Taxus wallichiana var. chinensis</name>
    <dbReference type="NCBI Taxonomy" id="29808"/>
    <lineage>
        <taxon>Eukaryota</taxon>
        <taxon>Viridiplantae</taxon>
        <taxon>Streptophyta</taxon>
        <taxon>Embryophyta</taxon>
        <taxon>Tracheophyta</taxon>
        <taxon>Spermatophyta</taxon>
        <taxon>Pinopsida</taxon>
        <taxon>Pinidae</taxon>
        <taxon>Conifers II</taxon>
        <taxon>Cupressales</taxon>
        <taxon>Taxaceae</taxon>
        <taxon>Taxus</taxon>
    </lineage>
</organism>
<name>A0AA38GHB3_TAXCH</name>